<proteinExistence type="predicted"/>
<reference evidence="1 3" key="1">
    <citation type="journal article" date="2004" name="Proc. Natl. Acad. Sci. U.S.A.">
        <title>Structural flexibility in the Burkholderia mallei genome.</title>
        <authorList>
            <person name="Nierman W.C."/>
            <person name="DeShazer D."/>
            <person name="Kim H.S."/>
            <person name="Tettelin H."/>
            <person name="Nelson K.E."/>
            <person name="Feldblyum T."/>
            <person name="Ulrich R.L."/>
            <person name="Ronning C.M."/>
            <person name="Brinkac L.M."/>
            <person name="Daugherty S.C."/>
            <person name="Davidsen T.D."/>
            <person name="Deboy R.T."/>
            <person name="Dimitrov G."/>
            <person name="Dodson R.J."/>
            <person name="Durkin A.S."/>
            <person name="Gwinn M.L."/>
            <person name="Haft D.H."/>
            <person name="Khouri H."/>
            <person name="Kolonay J.F."/>
            <person name="Madupu R."/>
            <person name="Mohammoud Y."/>
            <person name="Nelson W.C."/>
            <person name="Radune D."/>
            <person name="Romero C.M."/>
            <person name="Sarria S."/>
            <person name="Selengut J."/>
            <person name="Shamblin C."/>
            <person name="Sullivan S.A."/>
            <person name="White O."/>
            <person name="Yu Y."/>
            <person name="Zafar N."/>
            <person name="Zhou L."/>
            <person name="Fraser C.M."/>
        </authorList>
    </citation>
    <scope>NUCLEOTIDE SEQUENCE [LARGE SCALE GENOMIC DNA]</scope>
    <source>
        <strain evidence="1 3">ATCC 23344</strain>
    </source>
</reference>
<dbReference type="EMBL" id="CP000010">
    <property type="protein sequence ID" value="AAU49777.1"/>
    <property type="molecule type" value="Genomic_DNA"/>
</dbReference>
<sequence length="44" mass="5035">MSAAEKRDYDHLFAARQQLFYYRAAHRPDHRLAPSAASTADRTA</sequence>
<evidence type="ECO:0000313" key="3">
    <source>
        <dbReference type="Proteomes" id="UP000006693"/>
    </source>
</evidence>
<dbReference type="KEGG" id="bma:BMAA0862"/>
<dbReference type="HOGENOM" id="CLU_3213496_0_0_4"/>
<evidence type="ECO:0000313" key="1">
    <source>
        <dbReference type="EMBL" id="AAU49777.1"/>
    </source>
</evidence>
<evidence type="ECO:0000313" key="2">
    <source>
        <dbReference type="EMBL" id="AAY59229.1"/>
    </source>
</evidence>
<accession>A0A0H2WJM0</accession>
<protein>
    <submittedName>
        <fullName evidence="1">Uncharacterized protein</fullName>
    </submittedName>
</protein>
<dbReference type="EMBL" id="CP000011">
    <property type="protein sequence ID" value="AAY59229.1"/>
    <property type="molecule type" value="Genomic_DNA"/>
</dbReference>
<keyword evidence="3" id="KW-1185">Reference proteome</keyword>
<name>A0A0H2WJM0_BURMA</name>
<dbReference type="KEGG" id="bma:BMA1793"/>
<gene>
    <name evidence="1" type="ordered locus">BMA1793</name>
    <name evidence="2" type="ordered locus">BMAA0862</name>
</gene>
<dbReference type="Proteomes" id="UP000006693">
    <property type="component" value="Chromosome 1"/>
</dbReference>
<organism evidence="1 3">
    <name type="scientific">Burkholderia mallei (strain ATCC 23344)</name>
    <dbReference type="NCBI Taxonomy" id="243160"/>
    <lineage>
        <taxon>Bacteria</taxon>
        <taxon>Pseudomonadati</taxon>
        <taxon>Pseudomonadota</taxon>
        <taxon>Betaproteobacteria</taxon>
        <taxon>Burkholderiales</taxon>
        <taxon>Burkholderiaceae</taxon>
        <taxon>Burkholderia</taxon>
        <taxon>pseudomallei group</taxon>
    </lineage>
</organism>
<dbReference type="AlphaFoldDB" id="A0A0H2WJM0"/>
<dbReference type="Proteomes" id="UP000006693">
    <property type="component" value="Chromosome 2"/>
</dbReference>
<reference evidence="2" key="2">
    <citation type="submission" date="2005-05" db="EMBL/GenBank/DDBJ databases">
        <authorList>
            <person name="Nierman W.C."/>
            <person name="DeShazer D."/>
            <person name="Kim H."/>
            <person name="Tettelin H."/>
            <person name="Nelson K.E."/>
            <person name="Feldblyum T.V."/>
            <person name="Ulrich R.L."/>
            <person name="Ronning C.M."/>
            <person name="Brinkac L.M."/>
            <person name="Daugherty S.C."/>
            <person name="Davidsen T.M."/>
            <person name="DeBoy R.T."/>
            <person name="Dimitrov G."/>
            <person name="Dodson R.J."/>
            <person name="Durkin A.S."/>
            <person name="Gwinn M.L."/>
            <person name="Haft D.H."/>
            <person name="Khouri H.M."/>
            <person name="Kolonay J.F."/>
            <person name="Madupu R."/>
            <person name="Mohamoud Y."/>
            <person name="Nelson W.C."/>
            <person name="Radune D."/>
            <person name="Romero C."/>
            <person name="Sarria S."/>
            <person name="Selengut J."/>
            <person name="Shamblin C."/>
            <person name="Sullivan S.A."/>
            <person name="White O."/>
            <person name="Yu Y."/>
            <person name="Zafar N."/>
            <person name="Zhou L."/>
            <person name="Fraser C.M."/>
        </authorList>
    </citation>
    <scope>NUCLEOTIDE SEQUENCE</scope>
    <source>
        <strain evidence="2">ATCC 23344</strain>
    </source>
</reference>